<evidence type="ECO:0000313" key="2">
    <source>
        <dbReference type="Proteomes" id="UP000003250"/>
    </source>
</evidence>
<keyword evidence="2" id="KW-1185">Reference proteome</keyword>
<protein>
    <recommendedName>
        <fullName evidence="3">ISKra4 family transposase</fullName>
    </recommendedName>
</protein>
<dbReference type="PATRIC" id="fig|1107882.3.peg.6590"/>
<dbReference type="OrthoDB" id="8089897at2"/>
<organism evidence="1 2">
    <name type="scientific">Mesorhizobium alhagi CCNWXJ12-2</name>
    <dbReference type="NCBI Taxonomy" id="1107882"/>
    <lineage>
        <taxon>Bacteria</taxon>
        <taxon>Pseudomonadati</taxon>
        <taxon>Pseudomonadota</taxon>
        <taxon>Alphaproteobacteria</taxon>
        <taxon>Hyphomicrobiales</taxon>
        <taxon>Phyllobacteriaceae</taxon>
        <taxon>Allomesorhizobium</taxon>
    </lineage>
</organism>
<accession>H0I2W8</accession>
<dbReference type="RefSeq" id="WP_008840375.1">
    <property type="nucleotide sequence ID" value="NZ_AHAM01000308.1"/>
</dbReference>
<dbReference type="NCBIfam" id="NF033572">
    <property type="entry name" value="transpos_ISKra4"/>
    <property type="match status" value="1"/>
</dbReference>
<evidence type="ECO:0000313" key="1">
    <source>
        <dbReference type="EMBL" id="EHK52676.1"/>
    </source>
</evidence>
<dbReference type="EMBL" id="AHAM01000308">
    <property type="protein sequence ID" value="EHK52676.1"/>
    <property type="molecule type" value="Genomic_DNA"/>
</dbReference>
<name>H0I2W8_9HYPH</name>
<gene>
    <name evidence="1" type="ORF">MAXJ12_34129</name>
</gene>
<proteinExistence type="predicted"/>
<dbReference type="AlphaFoldDB" id="H0I2W8"/>
<sequence length="473" mass="53487">MRVEVRLRVVGDAGEIICDDANVLVIDKRHDRLEAIGLSLDEAKEFLAGVQQHLVAAQAAAFAAGRRCCTHCGRSLRRKGRATLTFRTPFGNVPIDSPRLHRCRCAASAAEEGPQTFSPLTSLLTSHIAPELLYLESKWASLVSYGMTVDLLRDVLPIDARLNPKTVRNHLHRMAERLESVLGDERPNFIDSCPRDWKALPQPEGEIVVGIDGGYVRDWTDRKSHFGILVGKSLPRDRNDRYLGLVQSFDTKPKRRLWELLCSQGLQLNQAVTFLTDGGDDVRNLAAEMAPYAEHHLDWFHITMRLTVLGQYAKGLIHHDQEAGERIARNLLRIKRYLWHGNSRAALFWSQDLADDLYGLEEDCTYPKLKAFSQALAEFVTYIERNAHAIPNYGERYRNDERIATSFVESAVNVVIAKRFTKKQQMQWSRCGAHMLLQIRTRTLDGTLRGQFETWYPGLAANENQTSTQAAAA</sequence>
<dbReference type="Proteomes" id="UP000003250">
    <property type="component" value="Unassembled WGS sequence"/>
</dbReference>
<reference evidence="1 2" key="1">
    <citation type="journal article" date="2012" name="J. Bacteriol.">
        <title>Draft Genome Sequence of Mesorhizobium alhagi CCNWXJ12-2T, a Novel Salt-Resistant Species Isolated from the Desert of Northwestern China.</title>
        <authorList>
            <person name="Zhou M."/>
            <person name="Chen W."/>
            <person name="Chen H."/>
            <person name="Wei G."/>
        </authorList>
    </citation>
    <scope>NUCLEOTIDE SEQUENCE [LARGE SCALE GENOMIC DNA]</scope>
    <source>
        <strain evidence="1 2">CCNWXJ12-2</strain>
    </source>
</reference>
<evidence type="ECO:0008006" key="3">
    <source>
        <dbReference type="Google" id="ProtNLM"/>
    </source>
</evidence>